<evidence type="ECO:0000256" key="3">
    <source>
        <dbReference type="ARBA" id="ARBA00022989"/>
    </source>
</evidence>
<comment type="subcellular location">
    <subcellularLocation>
        <location evidence="1">Membrane</location>
        <topology evidence="1">Multi-pass membrane protein</topology>
    </subcellularLocation>
</comment>
<dbReference type="Gene3D" id="1.20.140.150">
    <property type="match status" value="1"/>
</dbReference>
<evidence type="ECO:0008006" key="8">
    <source>
        <dbReference type="Google" id="ProtNLM"/>
    </source>
</evidence>
<dbReference type="PROSITE" id="PS01346">
    <property type="entry name" value="CLAUDIN"/>
    <property type="match status" value="1"/>
</dbReference>
<feature type="transmembrane region" description="Helical" evidence="5">
    <location>
        <begin position="157"/>
        <end position="178"/>
    </location>
</feature>
<comment type="caution">
    <text evidence="6">The sequence shown here is derived from an EMBL/GenBank/DDBJ whole genome shotgun (WGS) entry which is preliminary data.</text>
</comment>
<organism evidence="6 7">
    <name type="scientific">Sinanodonta woodiana</name>
    <name type="common">Chinese pond mussel</name>
    <name type="synonym">Anodonta woodiana</name>
    <dbReference type="NCBI Taxonomy" id="1069815"/>
    <lineage>
        <taxon>Eukaryota</taxon>
        <taxon>Metazoa</taxon>
        <taxon>Spiralia</taxon>
        <taxon>Lophotrochozoa</taxon>
        <taxon>Mollusca</taxon>
        <taxon>Bivalvia</taxon>
        <taxon>Autobranchia</taxon>
        <taxon>Heteroconchia</taxon>
        <taxon>Palaeoheterodonta</taxon>
        <taxon>Unionida</taxon>
        <taxon>Unionoidea</taxon>
        <taxon>Unionidae</taxon>
        <taxon>Unioninae</taxon>
        <taxon>Sinanodonta</taxon>
    </lineage>
</organism>
<dbReference type="EMBL" id="JBJQND010000018">
    <property type="protein sequence ID" value="KAL3837275.1"/>
    <property type="molecule type" value="Genomic_DNA"/>
</dbReference>
<evidence type="ECO:0000313" key="7">
    <source>
        <dbReference type="Proteomes" id="UP001634394"/>
    </source>
</evidence>
<accession>A0ABD3TJV6</accession>
<evidence type="ECO:0000256" key="2">
    <source>
        <dbReference type="ARBA" id="ARBA00022692"/>
    </source>
</evidence>
<evidence type="ECO:0000256" key="4">
    <source>
        <dbReference type="ARBA" id="ARBA00023136"/>
    </source>
</evidence>
<dbReference type="GO" id="GO:0016020">
    <property type="term" value="C:membrane"/>
    <property type="evidence" value="ECO:0007669"/>
    <property type="project" value="UniProtKB-SubCell"/>
</dbReference>
<dbReference type="InterPro" id="IPR004031">
    <property type="entry name" value="PMP22/EMP/MP20/Claudin"/>
</dbReference>
<feature type="transmembrane region" description="Helical" evidence="5">
    <location>
        <begin position="86"/>
        <end position="104"/>
    </location>
</feature>
<dbReference type="PANTHER" id="PTHR21284:SF12">
    <property type="entry name" value="EG:80H7.2 PROTEIN"/>
    <property type="match status" value="1"/>
</dbReference>
<protein>
    <recommendedName>
        <fullName evidence="8">Claudin</fullName>
    </recommendedName>
</protein>
<evidence type="ECO:0000256" key="1">
    <source>
        <dbReference type="ARBA" id="ARBA00004141"/>
    </source>
</evidence>
<evidence type="ECO:0000313" key="6">
    <source>
        <dbReference type="EMBL" id="KAL3837275.1"/>
    </source>
</evidence>
<gene>
    <name evidence="6" type="ORF">ACJMK2_022642</name>
</gene>
<proteinExistence type="predicted"/>
<dbReference type="InterPro" id="IPR017974">
    <property type="entry name" value="Claudin_CS"/>
</dbReference>
<feature type="transmembrane region" description="Helical" evidence="5">
    <location>
        <begin position="116"/>
        <end position="137"/>
    </location>
</feature>
<keyword evidence="2 5" id="KW-0812">Transmembrane</keyword>
<feature type="transmembrane region" description="Helical" evidence="5">
    <location>
        <begin position="7"/>
        <end position="31"/>
    </location>
</feature>
<dbReference type="AlphaFoldDB" id="A0ABD3TJV6"/>
<dbReference type="PROSITE" id="PS51257">
    <property type="entry name" value="PROKAR_LIPOPROTEIN"/>
    <property type="match status" value="1"/>
</dbReference>
<sequence length="179" mass="19390">MAFSRDDISFVGIITLLILIVACVFELAAVASDHWVATVLDEDVIGYSGLWRICADFGTARDSCRGFQWQDVFVSYWFRTVQSFEVLGMVMAGLALFMLLLFALVETCRENSILKLCSIGLCIIGAIFILVGCIIIGSLKSTLKSFPMDAATVEMSWSFGIAIAGGILMVASSIGACLM</sequence>
<evidence type="ECO:0000256" key="5">
    <source>
        <dbReference type="SAM" id="Phobius"/>
    </source>
</evidence>
<name>A0ABD3TJV6_SINWO</name>
<keyword evidence="7" id="KW-1185">Reference proteome</keyword>
<keyword evidence="3 5" id="KW-1133">Transmembrane helix</keyword>
<dbReference type="Proteomes" id="UP001634394">
    <property type="component" value="Unassembled WGS sequence"/>
</dbReference>
<keyword evidence="4 5" id="KW-0472">Membrane</keyword>
<dbReference type="Pfam" id="PF00822">
    <property type="entry name" value="PMP22_Claudin"/>
    <property type="match status" value="1"/>
</dbReference>
<reference evidence="6 7" key="1">
    <citation type="submission" date="2024-11" db="EMBL/GenBank/DDBJ databases">
        <title>Chromosome-level genome assembly of the freshwater bivalve Anodonta woodiana.</title>
        <authorList>
            <person name="Chen X."/>
        </authorList>
    </citation>
    <scope>NUCLEOTIDE SEQUENCE [LARGE SCALE GENOMIC DNA]</scope>
    <source>
        <strain evidence="6">MN2024</strain>
        <tissue evidence="6">Gills</tissue>
    </source>
</reference>
<dbReference type="PANTHER" id="PTHR21284">
    <property type="entry name" value="EG:80H7.2 PROTEIN"/>
    <property type="match status" value="1"/>
</dbReference>